<dbReference type="Pfam" id="PF05845">
    <property type="entry name" value="PhnH"/>
    <property type="match status" value="1"/>
</dbReference>
<dbReference type="InterPro" id="IPR008772">
    <property type="entry name" value="Phosphonate_metab_PhnH"/>
</dbReference>
<accession>A0ABV0FVF8</accession>
<proteinExistence type="predicted"/>
<protein>
    <submittedName>
        <fullName evidence="1">Phosphonate C-P lyase system protein PhnH</fullName>
    </submittedName>
</protein>
<dbReference type="NCBIfam" id="TIGR03292">
    <property type="entry name" value="PhnH_redo"/>
    <property type="match status" value="1"/>
</dbReference>
<comment type="caution">
    <text evidence="1">The sequence shown here is derived from an EMBL/GenBank/DDBJ whole genome shotgun (WGS) entry which is preliminary data.</text>
</comment>
<gene>
    <name evidence="1" type="primary">phnH</name>
    <name evidence="1" type="ORF">ABDJ85_00360</name>
</gene>
<dbReference type="InterPro" id="IPR038058">
    <property type="entry name" value="PhnH-like_sp"/>
</dbReference>
<dbReference type="Gene3D" id="3.40.50.11310">
    <property type="entry name" value="Bacterial phosphonate metabolism protein PhnH"/>
    <property type="match status" value="1"/>
</dbReference>
<dbReference type="PIRSF" id="PIRSF020680">
    <property type="entry name" value="PhnH"/>
    <property type="match status" value="1"/>
</dbReference>
<dbReference type="SUPFAM" id="SSF159709">
    <property type="entry name" value="PhnH-like"/>
    <property type="match status" value="1"/>
</dbReference>
<keyword evidence="2" id="KW-1185">Reference proteome</keyword>
<sequence>MSTATLEARELGRGFAQAVPAAQQSFRAVLEAMSRPGRIQTLPEAVLLGLEPPGLSPALTALLLTLLDAEVSLWLHPQLATQGAPAYLRFHTGVRWAERPEVADFVVLPAAAARPGTWLQLNPGTDTRPESAGTLLLDAQSLSDTGPLALRGPGIEHEHQLGVAGLTPANAAPFWQARPRPESNFPLGVDLLLCAGTQLAALPRTTHLTLKD</sequence>
<dbReference type="EMBL" id="JBDPZD010000001">
    <property type="protein sequence ID" value="MEO3689899.1"/>
    <property type="molecule type" value="Genomic_DNA"/>
</dbReference>
<name>A0ABV0FVF8_9BURK</name>
<reference evidence="1 2" key="1">
    <citation type="submission" date="2024-05" db="EMBL/GenBank/DDBJ databases">
        <title>Roseateles sp. DJS-2-20 16S ribosomal RNA gene Genome sequencing and assembly.</title>
        <authorList>
            <person name="Woo H."/>
        </authorList>
    </citation>
    <scope>NUCLEOTIDE SEQUENCE [LARGE SCALE GENOMIC DNA]</scope>
    <source>
        <strain evidence="1 2">DJS-2-20</strain>
    </source>
</reference>
<evidence type="ECO:0000313" key="1">
    <source>
        <dbReference type="EMBL" id="MEO3689899.1"/>
    </source>
</evidence>
<keyword evidence="1" id="KW-0456">Lyase</keyword>
<dbReference type="GO" id="GO:0016829">
    <property type="term" value="F:lyase activity"/>
    <property type="evidence" value="ECO:0007669"/>
    <property type="project" value="UniProtKB-KW"/>
</dbReference>
<dbReference type="Proteomes" id="UP001495147">
    <property type="component" value="Unassembled WGS sequence"/>
</dbReference>
<dbReference type="RefSeq" id="WP_347702739.1">
    <property type="nucleotide sequence ID" value="NZ_JBDPZD010000001.1"/>
</dbReference>
<organism evidence="1 2">
    <name type="scientific">Roseateles paludis</name>
    <dbReference type="NCBI Taxonomy" id="3145238"/>
    <lineage>
        <taxon>Bacteria</taxon>
        <taxon>Pseudomonadati</taxon>
        <taxon>Pseudomonadota</taxon>
        <taxon>Betaproteobacteria</taxon>
        <taxon>Burkholderiales</taxon>
        <taxon>Sphaerotilaceae</taxon>
        <taxon>Roseateles</taxon>
    </lineage>
</organism>
<evidence type="ECO:0000313" key="2">
    <source>
        <dbReference type="Proteomes" id="UP001495147"/>
    </source>
</evidence>